<dbReference type="GO" id="GO:0016114">
    <property type="term" value="P:terpenoid biosynthetic process"/>
    <property type="evidence" value="ECO:0007669"/>
    <property type="project" value="UniProtKB-UniRule"/>
</dbReference>
<evidence type="ECO:0000313" key="14">
    <source>
        <dbReference type="Proteomes" id="UP000516028"/>
    </source>
</evidence>
<comment type="function">
    <text evidence="10 11">Catalyzes the acyloin condensation reaction between C atoms 2 and 3 of pyruvate and glyceraldehyde 3-phosphate to yield 1-deoxy-D-xylulose-5-phosphate (DXP).</text>
</comment>
<dbReference type="SUPFAM" id="SSF52922">
    <property type="entry name" value="TK C-terminal domain-like"/>
    <property type="match status" value="1"/>
</dbReference>
<evidence type="ECO:0000313" key="13">
    <source>
        <dbReference type="EMBL" id="QNP49644.1"/>
    </source>
</evidence>
<comment type="similarity">
    <text evidence="2 11">Belongs to the transketolase family. DXPS subfamily.</text>
</comment>
<dbReference type="InterPro" id="IPR005477">
    <property type="entry name" value="Dxylulose-5-P_synthase"/>
</dbReference>
<evidence type="ECO:0000259" key="12">
    <source>
        <dbReference type="SMART" id="SM00861"/>
    </source>
</evidence>
<keyword evidence="14" id="KW-1185">Reference proteome</keyword>
<dbReference type="PROSITE" id="PS00802">
    <property type="entry name" value="TRANSKETOLASE_2"/>
    <property type="match status" value="1"/>
</dbReference>
<dbReference type="HAMAP" id="MF_00315">
    <property type="entry name" value="DXP_synth"/>
    <property type="match status" value="1"/>
</dbReference>
<name>A0A7H0GMX8_9BURK</name>
<accession>A0A7H0GMX8</accession>
<comment type="subunit">
    <text evidence="3 11">Homodimer.</text>
</comment>
<comment type="catalytic activity">
    <reaction evidence="11">
        <text>D-glyceraldehyde 3-phosphate + pyruvate + H(+) = 1-deoxy-D-xylulose 5-phosphate + CO2</text>
        <dbReference type="Rhea" id="RHEA:12605"/>
        <dbReference type="ChEBI" id="CHEBI:15361"/>
        <dbReference type="ChEBI" id="CHEBI:15378"/>
        <dbReference type="ChEBI" id="CHEBI:16526"/>
        <dbReference type="ChEBI" id="CHEBI:57792"/>
        <dbReference type="ChEBI" id="CHEBI:59776"/>
        <dbReference type="EC" id="2.2.1.7"/>
    </reaction>
</comment>
<dbReference type="Pfam" id="PF02779">
    <property type="entry name" value="Transket_pyr"/>
    <property type="match status" value="1"/>
</dbReference>
<dbReference type="InterPro" id="IPR033248">
    <property type="entry name" value="Transketolase_C"/>
</dbReference>
<feature type="binding site" evidence="11">
    <location>
        <position position="179"/>
    </location>
    <ligand>
        <name>Mg(2+)</name>
        <dbReference type="ChEBI" id="CHEBI:18420"/>
    </ligand>
</feature>
<dbReference type="InterPro" id="IPR049557">
    <property type="entry name" value="Transketolase_CS"/>
</dbReference>
<evidence type="ECO:0000256" key="6">
    <source>
        <dbReference type="ARBA" id="ARBA00022842"/>
    </source>
</evidence>
<keyword evidence="4 11" id="KW-0808">Transferase</keyword>
<dbReference type="AlphaFoldDB" id="A0A7H0GMX8"/>
<dbReference type="Pfam" id="PF02780">
    <property type="entry name" value="Transketolase_C"/>
    <property type="match status" value="1"/>
</dbReference>
<dbReference type="PANTHER" id="PTHR43322:SF5">
    <property type="entry name" value="1-DEOXY-D-XYLULOSE-5-PHOSPHATE SYNTHASE, CHLOROPLASTIC"/>
    <property type="match status" value="1"/>
</dbReference>
<dbReference type="GO" id="GO:0000287">
    <property type="term" value="F:magnesium ion binding"/>
    <property type="evidence" value="ECO:0007669"/>
    <property type="project" value="UniProtKB-UniRule"/>
</dbReference>
<dbReference type="GO" id="GO:0008661">
    <property type="term" value="F:1-deoxy-D-xylulose-5-phosphate synthase activity"/>
    <property type="evidence" value="ECO:0007669"/>
    <property type="project" value="UniProtKB-UniRule"/>
</dbReference>
<feature type="binding site" evidence="11">
    <location>
        <position position="150"/>
    </location>
    <ligand>
        <name>Mg(2+)</name>
        <dbReference type="ChEBI" id="CHEBI:18420"/>
    </ligand>
</feature>
<dbReference type="EC" id="2.2.1.7" evidence="11"/>
<dbReference type="GO" id="GO:0019288">
    <property type="term" value="P:isopentenyl diphosphate biosynthetic process, methylerythritol 4-phosphate pathway"/>
    <property type="evidence" value="ECO:0007669"/>
    <property type="project" value="TreeGrafter"/>
</dbReference>
<feature type="binding site" evidence="11">
    <location>
        <begin position="119"/>
        <end position="121"/>
    </location>
    <ligand>
        <name>thiamine diphosphate</name>
        <dbReference type="ChEBI" id="CHEBI:58937"/>
    </ligand>
</feature>
<keyword evidence="9 11" id="KW-0414">Isoprene biosynthesis</keyword>
<feature type="binding site" evidence="11">
    <location>
        <position position="368"/>
    </location>
    <ligand>
        <name>thiamine diphosphate</name>
        <dbReference type="ChEBI" id="CHEBI:58937"/>
    </ligand>
</feature>
<feature type="domain" description="Transketolase-like pyrimidine-binding" evidence="12">
    <location>
        <begin position="317"/>
        <end position="481"/>
    </location>
</feature>
<dbReference type="SMART" id="SM00861">
    <property type="entry name" value="Transket_pyr"/>
    <property type="match status" value="1"/>
</dbReference>
<keyword evidence="8 11" id="KW-0786">Thiamine pyrophosphate</keyword>
<organism evidence="13 14">
    <name type="scientific">Diaphorobacter aerolatus</name>
    <dbReference type="NCBI Taxonomy" id="1288495"/>
    <lineage>
        <taxon>Bacteria</taxon>
        <taxon>Pseudomonadati</taxon>
        <taxon>Pseudomonadota</taxon>
        <taxon>Betaproteobacteria</taxon>
        <taxon>Burkholderiales</taxon>
        <taxon>Comamonadaceae</taxon>
        <taxon>Diaphorobacter</taxon>
    </lineage>
</organism>
<evidence type="ECO:0000256" key="11">
    <source>
        <dbReference type="HAMAP-Rule" id="MF_00315"/>
    </source>
</evidence>
<evidence type="ECO:0000256" key="3">
    <source>
        <dbReference type="ARBA" id="ARBA00011738"/>
    </source>
</evidence>
<evidence type="ECO:0000256" key="9">
    <source>
        <dbReference type="ARBA" id="ARBA00023229"/>
    </source>
</evidence>
<feature type="binding site" evidence="11">
    <location>
        <position position="179"/>
    </location>
    <ligand>
        <name>thiamine diphosphate</name>
        <dbReference type="ChEBI" id="CHEBI:58937"/>
    </ligand>
</feature>
<comment type="cofactor">
    <cofactor evidence="11">
        <name>Mg(2+)</name>
        <dbReference type="ChEBI" id="CHEBI:18420"/>
    </cofactor>
    <text evidence="11">Binds 1 Mg(2+) ion per subunit.</text>
</comment>
<dbReference type="NCBIfam" id="TIGR00204">
    <property type="entry name" value="dxs"/>
    <property type="match status" value="1"/>
</dbReference>
<dbReference type="CDD" id="cd07033">
    <property type="entry name" value="TPP_PYR_DXS_TK_like"/>
    <property type="match status" value="1"/>
</dbReference>
<evidence type="ECO:0000256" key="1">
    <source>
        <dbReference type="ARBA" id="ARBA00004980"/>
    </source>
</evidence>
<protein>
    <recommendedName>
        <fullName evidence="11">1-deoxy-D-xylulose-5-phosphate synthase</fullName>
        <ecNumber evidence="11">2.2.1.7</ecNumber>
    </recommendedName>
    <alternativeName>
        <fullName evidence="11">1-deoxyxylulose-5-phosphate synthase</fullName>
        <shortName evidence="11">DXP synthase</shortName>
        <shortName evidence="11">DXPS</shortName>
    </alternativeName>
</protein>
<feature type="binding site" evidence="11">
    <location>
        <position position="78"/>
    </location>
    <ligand>
        <name>thiamine diphosphate</name>
        <dbReference type="ChEBI" id="CHEBI:58937"/>
    </ligand>
</feature>
<dbReference type="EMBL" id="CP060783">
    <property type="protein sequence ID" value="QNP49644.1"/>
    <property type="molecule type" value="Genomic_DNA"/>
</dbReference>
<dbReference type="GO" id="GO:0009228">
    <property type="term" value="P:thiamine biosynthetic process"/>
    <property type="evidence" value="ECO:0007669"/>
    <property type="project" value="UniProtKB-UniRule"/>
</dbReference>
<dbReference type="InterPro" id="IPR020826">
    <property type="entry name" value="Transketolase_BS"/>
</dbReference>
<dbReference type="Gene3D" id="3.40.50.970">
    <property type="match status" value="2"/>
</dbReference>
<keyword evidence="5 11" id="KW-0479">Metal-binding</keyword>
<sequence>MSTNSYPLLTTVNDPADLRRLSRAELKTLANELRAFVLESVSRTGGHLSSNLGTVELTVALHKVFNTPADRIVWDVGHQSYPHKILTGRRDRMSTLRQLGGLAGFPNRAESEYDTFGTAHSSTSISAALGMALAARQKGENRFGIAVIGDGAMTAGMAFEALNNAGVADANLLVILNDNDMSISPPVGALNRYLAQLMSGQFYTKARDVGKQVLKPVPPLLELAKRLEQQAKGMVVPATLFEKFGFNYIGPIDGHDLDSLIPTLENIKSLKGPQFLHVVTKKGQGYKLAEADPVAYHGPGKFDPAVGLVKPATPPRQTFTQVFGQWLCDMAAKDERLVGITPAMREGSGMVEFERKFPTRYYDVGIAEQHAVTFAGGMACEGVKPVVAIYSTFLQRAYDQLIHDVALQNLPVVFALDRAGLVGADGATHAGAYDISFVRCVPNMSMACPADERELRQLLTTAYEQDHPVAVRYPRGSGVGVAPLAELDGLPFGKGEVRREGKRRLAILAFGSLLYPALEAAEALDASVVNMRWAKPIDTELLLRIAASHDELVTVEEGSIMGGAGSAVTEALNAAGVLRPVLQLGLPDVFIEHGDPAKLLSLQGLDAQGIQASIEKRFGARQASSKVA</sequence>
<evidence type="ECO:0000256" key="7">
    <source>
        <dbReference type="ARBA" id="ARBA00022977"/>
    </source>
</evidence>
<feature type="binding site" evidence="11">
    <location>
        <begin position="151"/>
        <end position="152"/>
    </location>
    <ligand>
        <name>thiamine diphosphate</name>
        <dbReference type="ChEBI" id="CHEBI:58937"/>
    </ligand>
</feature>
<evidence type="ECO:0000256" key="8">
    <source>
        <dbReference type="ARBA" id="ARBA00023052"/>
    </source>
</evidence>
<dbReference type="InterPro" id="IPR005475">
    <property type="entry name" value="Transketolase-like_Pyr-bd"/>
</dbReference>
<dbReference type="FunFam" id="3.40.50.970:FF:000005">
    <property type="entry name" value="1-deoxy-D-xylulose-5-phosphate synthase"/>
    <property type="match status" value="1"/>
</dbReference>
<evidence type="ECO:0000256" key="4">
    <source>
        <dbReference type="ARBA" id="ARBA00022679"/>
    </source>
</evidence>
<evidence type="ECO:0000256" key="10">
    <source>
        <dbReference type="ARBA" id="ARBA00055605"/>
    </source>
</evidence>
<dbReference type="Proteomes" id="UP000516028">
    <property type="component" value="Chromosome"/>
</dbReference>
<dbReference type="PANTHER" id="PTHR43322">
    <property type="entry name" value="1-D-DEOXYXYLULOSE 5-PHOSPHATE SYNTHASE-RELATED"/>
    <property type="match status" value="1"/>
</dbReference>
<dbReference type="Gene3D" id="3.40.50.920">
    <property type="match status" value="1"/>
</dbReference>
<dbReference type="CDD" id="cd02007">
    <property type="entry name" value="TPP_DXS"/>
    <property type="match status" value="1"/>
</dbReference>
<dbReference type="UniPathway" id="UPA00064">
    <property type="reaction ID" value="UER00091"/>
</dbReference>
<comment type="pathway">
    <text evidence="1 11">Metabolic intermediate biosynthesis; 1-deoxy-D-xylulose 5-phosphate biosynthesis; 1-deoxy-D-xylulose 5-phosphate from D-glyceraldehyde 3-phosphate and pyruvate: step 1/1.</text>
</comment>
<evidence type="ECO:0000256" key="5">
    <source>
        <dbReference type="ARBA" id="ARBA00022723"/>
    </source>
</evidence>
<dbReference type="InterPro" id="IPR029061">
    <property type="entry name" value="THDP-binding"/>
</dbReference>
<keyword evidence="6 11" id="KW-0460">Magnesium</keyword>
<dbReference type="GO" id="GO:0030976">
    <property type="term" value="F:thiamine pyrophosphate binding"/>
    <property type="evidence" value="ECO:0007669"/>
    <property type="project" value="UniProtKB-UniRule"/>
</dbReference>
<dbReference type="GO" id="GO:0005829">
    <property type="term" value="C:cytosol"/>
    <property type="evidence" value="ECO:0007669"/>
    <property type="project" value="TreeGrafter"/>
</dbReference>
<feature type="binding site" evidence="11">
    <location>
        <position position="286"/>
    </location>
    <ligand>
        <name>thiamine diphosphate</name>
        <dbReference type="ChEBI" id="CHEBI:58937"/>
    </ligand>
</feature>
<comment type="cofactor">
    <cofactor evidence="11">
        <name>thiamine diphosphate</name>
        <dbReference type="ChEBI" id="CHEBI:58937"/>
    </cofactor>
    <text evidence="11">Binds 1 thiamine pyrophosphate per subunit.</text>
</comment>
<dbReference type="SUPFAM" id="SSF52518">
    <property type="entry name" value="Thiamin diphosphate-binding fold (THDP-binding)"/>
    <property type="match status" value="2"/>
</dbReference>
<proteinExistence type="inferred from homology"/>
<keyword evidence="7 11" id="KW-0784">Thiamine biosynthesis</keyword>
<dbReference type="NCBIfam" id="NF003933">
    <property type="entry name" value="PRK05444.2-2"/>
    <property type="match status" value="1"/>
</dbReference>
<dbReference type="FunFam" id="3.40.50.920:FF:000002">
    <property type="entry name" value="1-deoxy-D-xylulose-5-phosphate synthase"/>
    <property type="match status" value="1"/>
</dbReference>
<dbReference type="PROSITE" id="PS00801">
    <property type="entry name" value="TRANSKETOLASE_1"/>
    <property type="match status" value="1"/>
</dbReference>
<dbReference type="InterPro" id="IPR009014">
    <property type="entry name" value="Transketo_C/PFOR_II"/>
</dbReference>
<evidence type="ECO:0000256" key="2">
    <source>
        <dbReference type="ARBA" id="ARBA00011081"/>
    </source>
</evidence>
<dbReference type="Pfam" id="PF13292">
    <property type="entry name" value="DXP_synthase_N"/>
    <property type="match status" value="1"/>
</dbReference>
<reference evidence="13 14" key="1">
    <citation type="submission" date="2020-08" db="EMBL/GenBank/DDBJ databases">
        <title>Genome sequence of Diaphorobacter aerolatus KACC 16536T.</title>
        <authorList>
            <person name="Hyun D.-W."/>
            <person name="Bae J.-W."/>
        </authorList>
    </citation>
    <scope>NUCLEOTIDE SEQUENCE [LARGE SCALE GENOMIC DNA]</scope>
    <source>
        <strain evidence="13 14">KACC 16536</strain>
    </source>
</reference>
<gene>
    <name evidence="11 13" type="primary">dxs</name>
    <name evidence="13" type="ORF">H9K75_06740</name>
</gene>
<dbReference type="KEGG" id="daer:H9K75_06740"/>
<dbReference type="RefSeq" id="WP_187725184.1">
    <property type="nucleotide sequence ID" value="NZ_CP060783.1"/>
</dbReference>